<dbReference type="EMBL" id="LJYG01000110">
    <property type="protein sequence ID" value="KRQ02409.1"/>
    <property type="molecule type" value="Genomic_DNA"/>
</dbReference>
<protein>
    <submittedName>
        <fullName evidence="2">Uncharacterized protein</fullName>
    </submittedName>
</protein>
<keyword evidence="1" id="KW-0472">Membrane</keyword>
<feature type="transmembrane region" description="Helical" evidence="1">
    <location>
        <begin position="101"/>
        <end position="119"/>
    </location>
</feature>
<dbReference type="OrthoDB" id="9975360at2"/>
<dbReference type="STRING" id="989370.AOQ71_34880"/>
<name>A0A0R3CXX0_9BRAD</name>
<sequence>MGMTLLGILATILISLFVRLLGVEIGVRHLPLCRWLVKVAAARLPPEERPAIESEWLAVIEDLHSPTEQLLHSLSYVWSAFRIRQAIAPETRLDSIKRDALVGQLAGIGLSVMLGSFFANRYEAKMIPFVKSHVTNSRPIILAVLIALVLVMAMAAYANHRILVWWFIRREERRQARLAAADQDQP</sequence>
<proteinExistence type="predicted"/>
<keyword evidence="3" id="KW-1185">Reference proteome</keyword>
<keyword evidence="1" id="KW-0812">Transmembrane</keyword>
<feature type="transmembrane region" description="Helical" evidence="1">
    <location>
        <begin position="140"/>
        <end position="158"/>
    </location>
</feature>
<reference evidence="2 3" key="1">
    <citation type="submission" date="2015-09" db="EMBL/GenBank/DDBJ databases">
        <title>Draft Genome Sequence of Bradyrhizobium manausense Strain BR 3351T, a Novel Symbiotic Nitrogen-Fixing Alphaproteobacterium Isolated from Brazilian Amazon Rain Forest.</title>
        <authorList>
            <person name="De Araujo J.L."/>
            <person name="Zilli J.E."/>
        </authorList>
    </citation>
    <scope>NUCLEOTIDE SEQUENCE [LARGE SCALE GENOMIC DNA]</scope>
    <source>
        <strain evidence="2 3">BR3351</strain>
    </source>
</reference>
<accession>A0A0R3CXX0</accession>
<evidence type="ECO:0000313" key="2">
    <source>
        <dbReference type="EMBL" id="KRQ02409.1"/>
    </source>
</evidence>
<gene>
    <name evidence="2" type="ORF">AOQ71_34880</name>
</gene>
<keyword evidence="1" id="KW-1133">Transmembrane helix</keyword>
<dbReference type="Proteomes" id="UP000051936">
    <property type="component" value="Unassembled WGS sequence"/>
</dbReference>
<comment type="caution">
    <text evidence="2">The sequence shown here is derived from an EMBL/GenBank/DDBJ whole genome shotgun (WGS) entry which is preliminary data.</text>
</comment>
<evidence type="ECO:0000313" key="3">
    <source>
        <dbReference type="Proteomes" id="UP000051936"/>
    </source>
</evidence>
<dbReference type="AlphaFoldDB" id="A0A0R3CXX0"/>
<organism evidence="2 3">
    <name type="scientific">Bradyrhizobium manausense</name>
    <dbReference type="NCBI Taxonomy" id="989370"/>
    <lineage>
        <taxon>Bacteria</taxon>
        <taxon>Pseudomonadati</taxon>
        <taxon>Pseudomonadota</taxon>
        <taxon>Alphaproteobacteria</taxon>
        <taxon>Hyphomicrobiales</taxon>
        <taxon>Nitrobacteraceae</taxon>
        <taxon>Bradyrhizobium</taxon>
    </lineage>
</organism>
<evidence type="ECO:0000256" key="1">
    <source>
        <dbReference type="SAM" id="Phobius"/>
    </source>
</evidence>
<dbReference type="RefSeq" id="WP_057756985.1">
    <property type="nucleotide sequence ID" value="NZ_LJYG01000110.1"/>
</dbReference>